<evidence type="ECO:0008006" key="5">
    <source>
        <dbReference type="Google" id="ProtNLM"/>
    </source>
</evidence>
<dbReference type="GO" id="GO:0033730">
    <property type="term" value="F:arogenate dehydrogenase (NADP+) activity"/>
    <property type="evidence" value="ECO:0007669"/>
    <property type="project" value="InterPro"/>
</dbReference>
<dbReference type="PANTHER" id="PTHR43207">
    <property type="entry name" value="AROGENATE DEHYDROGENASE-RELATED"/>
    <property type="match status" value="1"/>
</dbReference>
<feature type="domain" description="Prephenate/arogenate dehydrogenase" evidence="3">
    <location>
        <begin position="2"/>
        <end position="274"/>
    </location>
</feature>
<gene>
    <name evidence="4" type="ORF">METZ01_LOCUS60800</name>
</gene>
<dbReference type="EMBL" id="UINC01003625">
    <property type="protein sequence ID" value="SVA07946.1"/>
    <property type="molecule type" value="Genomic_DNA"/>
</dbReference>
<dbReference type="Pfam" id="PF26213">
    <property type="entry name" value="TYRAAT1_C"/>
    <property type="match status" value="1"/>
</dbReference>
<dbReference type="Gene3D" id="3.40.190.10">
    <property type="entry name" value="Periplasmic binding protein-like II"/>
    <property type="match status" value="2"/>
</dbReference>
<dbReference type="Gene3D" id="3.40.50.720">
    <property type="entry name" value="NAD(P)-binding Rossmann-like Domain"/>
    <property type="match status" value="1"/>
</dbReference>
<feature type="domain" description="Prephenate dehydratase" evidence="2">
    <location>
        <begin position="256"/>
        <end position="385"/>
    </location>
</feature>
<dbReference type="InterPro" id="IPR045011">
    <property type="entry name" value="TYRAAT1/2"/>
</dbReference>
<dbReference type="SUPFAM" id="SSF48179">
    <property type="entry name" value="6-phosphogluconate dehydrogenase C-terminal domain-like"/>
    <property type="match status" value="1"/>
</dbReference>
<evidence type="ECO:0000313" key="4">
    <source>
        <dbReference type="EMBL" id="SVA07946.1"/>
    </source>
</evidence>
<evidence type="ECO:0000256" key="1">
    <source>
        <dbReference type="ARBA" id="ARBA00023002"/>
    </source>
</evidence>
<dbReference type="PROSITE" id="PS51176">
    <property type="entry name" value="PDH_ADH"/>
    <property type="match status" value="1"/>
</dbReference>
<dbReference type="GO" id="GO:0009094">
    <property type="term" value="P:L-phenylalanine biosynthetic process"/>
    <property type="evidence" value="ECO:0007669"/>
    <property type="project" value="InterPro"/>
</dbReference>
<dbReference type="InterPro" id="IPR003099">
    <property type="entry name" value="Prephen_DH"/>
</dbReference>
<accession>A0A381SVF2</accession>
<sequence>MQTVTIVGFGRFGKILLKLLANDFSVVVFDTSPDAFRGKGLPPNCRRARNLRDALSSEIIFYAVPIDAFEDVISEHAPLLRRDQVVLDVLSVKVHPARVLTKHLGPLGMDIILTHPMFGPDSFDHDREDLRIVMDRFRSRPSVYQRWTRYFRSKRLNVIQMSPEQHDRLAAKSQGLTHFVGRLLAEIDLDVTPIDTHGARQLMRVRDQVSHDSWQLFLDLQRYNPYTKTMRRRLGQAHDRLFAKLLPKHVEPGVTTFGIQGGLGSFNEEALLDYVTTHRVKQWRTKYLYTSMKVLRALHGGDIDRGLFAIQNAVGGIVQETVRAMTRYNCRIRHEFSIPIRHFLMKRKDVSRRDLESVMAHNQVFRQCDSTLARRYRRLLRITGT</sequence>
<evidence type="ECO:0000259" key="2">
    <source>
        <dbReference type="PROSITE" id="PS51171"/>
    </source>
</evidence>
<dbReference type="GO" id="GO:0070403">
    <property type="term" value="F:NAD+ binding"/>
    <property type="evidence" value="ECO:0007669"/>
    <property type="project" value="InterPro"/>
</dbReference>
<dbReference type="Pfam" id="PF00800">
    <property type="entry name" value="PDT"/>
    <property type="match status" value="1"/>
</dbReference>
<organism evidence="4">
    <name type="scientific">marine metagenome</name>
    <dbReference type="NCBI Taxonomy" id="408172"/>
    <lineage>
        <taxon>unclassified sequences</taxon>
        <taxon>metagenomes</taxon>
        <taxon>ecological metagenomes</taxon>
    </lineage>
</organism>
<dbReference type="Pfam" id="PF02153">
    <property type="entry name" value="PDH_N"/>
    <property type="match status" value="1"/>
</dbReference>
<evidence type="ECO:0000259" key="3">
    <source>
        <dbReference type="PROSITE" id="PS51176"/>
    </source>
</evidence>
<proteinExistence type="predicted"/>
<dbReference type="GO" id="GO:0006571">
    <property type="term" value="P:tyrosine biosynthetic process"/>
    <property type="evidence" value="ECO:0007669"/>
    <property type="project" value="InterPro"/>
</dbReference>
<dbReference type="InterPro" id="IPR001086">
    <property type="entry name" value="Preph_deHydtase"/>
</dbReference>
<dbReference type="GO" id="GO:0008977">
    <property type="term" value="F:prephenate dehydrogenase (NAD+) activity"/>
    <property type="evidence" value="ECO:0007669"/>
    <property type="project" value="InterPro"/>
</dbReference>
<dbReference type="InterPro" id="IPR046826">
    <property type="entry name" value="PDH_N"/>
</dbReference>
<dbReference type="InterPro" id="IPR036291">
    <property type="entry name" value="NAD(P)-bd_dom_sf"/>
</dbReference>
<dbReference type="InterPro" id="IPR059064">
    <property type="entry name" value="TYRAAT2_C"/>
</dbReference>
<feature type="non-terminal residue" evidence="4">
    <location>
        <position position="385"/>
    </location>
</feature>
<dbReference type="SUPFAM" id="SSF51735">
    <property type="entry name" value="NAD(P)-binding Rossmann-fold domains"/>
    <property type="match status" value="1"/>
</dbReference>
<dbReference type="PROSITE" id="PS51171">
    <property type="entry name" value="PREPHENATE_DEHYDR_3"/>
    <property type="match status" value="1"/>
</dbReference>
<protein>
    <recommendedName>
        <fullName evidence="5">Prephenate dehydrogenase</fullName>
    </recommendedName>
</protein>
<dbReference type="AlphaFoldDB" id="A0A381SVF2"/>
<dbReference type="GO" id="GO:0004665">
    <property type="term" value="F:prephenate dehydrogenase (NADP+) activity"/>
    <property type="evidence" value="ECO:0007669"/>
    <property type="project" value="InterPro"/>
</dbReference>
<dbReference type="GO" id="GO:0004664">
    <property type="term" value="F:prephenate dehydratase activity"/>
    <property type="evidence" value="ECO:0007669"/>
    <property type="project" value="InterPro"/>
</dbReference>
<dbReference type="PANTHER" id="PTHR43207:SF4">
    <property type="entry name" value="AROGENATE DEHYDROGENASE 2, CHLOROPLASTIC"/>
    <property type="match status" value="1"/>
</dbReference>
<reference evidence="4" key="1">
    <citation type="submission" date="2018-05" db="EMBL/GenBank/DDBJ databases">
        <authorList>
            <person name="Lanie J.A."/>
            <person name="Ng W.-L."/>
            <person name="Kazmierczak K.M."/>
            <person name="Andrzejewski T.M."/>
            <person name="Davidsen T.M."/>
            <person name="Wayne K.J."/>
            <person name="Tettelin H."/>
            <person name="Glass J.I."/>
            <person name="Rusch D."/>
            <person name="Podicherti R."/>
            <person name="Tsui H.-C.T."/>
            <person name="Winkler M.E."/>
        </authorList>
    </citation>
    <scope>NUCLEOTIDE SEQUENCE</scope>
</reference>
<dbReference type="InterPro" id="IPR008927">
    <property type="entry name" value="6-PGluconate_DH-like_C_sf"/>
</dbReference>
<dbReference type="SUPFAM" id="SSF53850">
    <property type="entry name" value="Periplasmic binding protein-like II"/>
    <property type="match status" value="1"/>
</dbReference>
<keyword evidence="1" id="KW-0560">Oxidoreductase</keyword>
<name>A0A381SVF2_9ZZZZ</name>